<dbReference type="RefSeq" id="WP_021922317.1">
    <property type="nucleotide sequence ID" value="NZ_CVRS01000061.1"/>
</dbReference>
<evidence type="ECO:0000313" key="2">
    <source>
        <dbReference type="Proteomes" id="UP000049828"/>
    </source>
</evidence>
<dbReference type="AlphaFoldDB" id="A0A0M6WIZ7"/>
<gene>
    <name evidence="1" type="ORF">RIL183_17031</name>
</gene>
<evidence type="ECO:0008006" key="3">
    <source>
        <dbReference type="Google" id="ProtNLM"/>
    </source>
</evidence>
<dbReference type="Proteomes" id="UP000049828">
    <property type="component" value="Unassembled WGS sequence"/>
</dbReference>
<sequence length="260" mass="29383">MFEDRMKTSAIPERVYALCQAIKSRTMQESDLRELLEPSNLGGSTKYFGTVRDAAKQLGLISVKEGDVSLAVDSKCVSSYDSMREYIVGNIDTISEGLFFDVSKEYISMNEQVFKFKGVSEAALVEHMSKVIGKPVYEDDMRAWRFWATYLGLGNLHDMLLLPNMYTYLKAVLTVCNLKKNEEYTFTDFVAAIKPYAEIGLSDIDGNKKINLAMSSGLRALHDEGIIQLSHKLDSGDMWFLYEAELHPIKSTVTHVTVRR</sequence>
<organism evidence="1 2">
    <name type="scientific">Roseburia inulinivorans</name>
    <dbReference type="NCBI Taxonomy" id="360807"/>
    <lineage>
        <taxon>Bacteria</taxon>
        <taxon>Bacillati</taxon>
        <taxon>Bacillota</taxon>
        <taxon>Clostridia</taxon>
        <taxon>Lachnospirales</taxon>
        <taxon>Lachnospiraceae</taxon>
        <taxon>Roseburia</taxon>
    </lineage>
</organism>
<reference evidence="2" key="1">
    <citation type="submission" date="2015-05" db="EMBL/GenBank/DDBJ databases">
        <authorList>
            <consortium name="Pathogen Informatics"/>
        </authorList>
    </citation>
    <scope>NUCLEOTIDE SEQUENCE [LARGE SCALE GENOMIC DNA]</scope>
    <source>
        <strain evidence="2">L1-83</strain>
    </source>
</reference>
<dbReference type="EMBL" id="CVRS01000061">
    <property type="protein sequence ID" value="CRL35533.1"/>
    <property type="molecule type" value="Genomic_DNA"/>
</dbReference>
<name>A0A0M6WIZ7_9FIRM</name>
<protein>
    <recommendedName>
        <fullName evidence="3">DUF4007 family protein</fullName>
    </recommendedName>
</protein>
<accession>A0A0M6WIZ7</accession>
<dbReference type="OrthoDB" id="2833849at2"/>
<evidence type="ECO:0000313" key="1">
    <source>
        <dbReference type="EMBL" id="CRL35533.1"/>
    </source>
</evidence>
<keyword evidence="2" id="KW-1185">Reference proteome</keyword>
<proteinExistence type="predicted"/>